<gene>
    <name evidence="1" type="ORF">XENOCAPTIV_019966</name>
</gene>
<name>A0ABV0SG72_9TELE</name>
<reference evidence="1 2" key="1">
    <citation type="submission" date="2021-06" db="EMBL/GenBank/DDBJ databases">
        <authorList>
            <person name="Palmer J.M."/>
        </authorList>
    </citation>
    <scope>NUCLEOTIDE SEQUENCE [LARGE SCALE GENOMIC DNA]</scope>
    <source>
        <strain evidence="1 2">XC_2019</strain>
        <tissue evidence="1">Muscle</tissue>
    </source>
</reference>
<organism evidence="1 2">
    <name type="scientific">Xenoophorus captivus</name>
    <dbReference type="NCBI Taxonomy" id="1517983"/>
    <lineage>
        <taxon>Eukaryota</taxon>
        <taxon>Metazoa</taxon>
        <taxon>Chordata</taxon>
        <taxon>Craniata</taxon>
        <taxon>Vertebrata</taxon>
        <taxon>Euteleostomi</taxon>
        <taxon>Actinopterygii</taxon>
        <taxon>Neopterygii</taxon>
        <taxon>Teleostei</taxon>
        <taxon>Neoteleostei</taxon>
        <taxon>Acanthomorphata</taxon>
        <taxon>Ovalentaria</taxon>
        <taxon>Atherinomorphae</taxon>
        <taxon>Cyprinodontiformes</taxon>
        <taxon>Goodeidae</taxon>
        <taxon>Xenoophorus</taxon>
    </lineage>
</organism>
<dbReference type="EMBL" id="JAHRIN010079895">
    <property type="protein sequence ID" value="MEQ2219559.1"/>
    <property type="molecule type" value="Genomic_DNA"/>
</dbReference>
<comment type="caution">
    <text evidence="1">The sequence shown here is derived from an EMBL/GenBank/DDBJ whole genome shotgun (WGS) entry which is preliminary data.</text>
</comment>
<accession>A0ABV0SG72</accession>
<keyword evidence="2" id="KW-1185">Reference proteome</keyword>
<sequence length="109" mass="12609">MEQTLTIKTCAAGLGPVAFYLKTEKRGRPIFHLQKVDSFLDSGRPWRLNNAQQVIKGLKYANKLFPRPLHYHHRAPLIQGRNKCCLFPKFWPNHMNVADEVETQSHQAI</sequence>
<dbReference type="Proteomes" id="UP001434883">
    <property type="component" value="Unassembled WGS sequence"/>
</dbReference>
<evidence type="ECO:0000313" key="1">
    <source>
        <dbReference type="EMBL" id="MEQ2219559.1"/>
    </source>
</evidence>
<evidence type="ECO:0000313" key="2">
    <source>
        <dbReference type="Proteomes" id="UP001434883"/>
    </source>
</evidence>
<protein>
    <submittedName>
        <fullName evidence="1">Uncharacterized protein</fullName>
    </submittedName>
</protein>
<proteinExistence type="predicted"/>